<keyword evidence="4" id="KW-1185">Reference proteome</keyword>
<dbReference type="OrthoDB" id="9806903at2"/>
<evidence type="ECO:0000259" key="2">
    <source>
        <dbReference type="Pfam" id="PF14020"/>
    </source>
</evidence>
<dbReference type="InterPro" id="IPR025330">
    <property type="entry name" value="DUF4236"/>
</dbReference>
<protein>
    <submittedName>
        <fullName evidence="3">DUF4236 domain-containing protein</fullName>
    </submittedName>
</protein>
<dbReference type="Pfam" id="PF14020">
    <property type="entry name" value="DUF4236"/>
    <property type="match status" value="1"/>
</dbReference>
<feature type="domain" description="DUF4236" evidence="2">
    <location>
        <begin position="3"/>
        <end position="53"/>
    </location>
</feature>
<accession>A0A2P1PVN7</accession>
<proteinExistence type="predicted"/>
<evidence type="ECO:0000313" key="4">
    <source>
        <dbReference type="Proteomes" id="UP000241074"/>
    </source>
</evidence>
<dbReference type="EMBL" id="CP027860">
    <property type="protein sequence ID" value="AVP98909.1"/>
    <property type="molecule type" value="Genomic_DNA"/>
</dbReference>
<gene>
    <name evidence="3" type="ORF">C7S18_17750</name>
</gene>
<dbReference type="AlphaFoldDB" id="A0A2P1PVN7"/>
<evidence type="ECO:0000313" key="3">
    <source>
        <dbReference type="EMBL" id="AVP98909.1"/>
    </source>
</evidence>
<dbReference type="RefSeq" id="WP_106892827.1">
    <property type="nucleotide sequence ID" value="NZ_CP027860.1"/>
</dbReference>
<reference evidence="3 4" key="1">
    <citation type="submission" date="2018-03" db="EMBL/GenBank/DDBJ databases">
        <title>Ahniella affigens gen. nov., sp. nov., a gammaproteobacterium isolated from sandy soil near a stream.</title>
        <authorList>
            <person name="Ko Y."/>
            <person name="Kim J.-H."/>
        </authorList>
    </citation>
    <scope>NUCLEOTIDE SEQUENCE [LARGE SCALE GENOMIC DNA]</scope>
    <source>
        <strain evidence="3 4">D13</strain>
    </source>
</reference>
<dbReference type="Proteomes" id="UP000241074">
    <property type="component" value="Chromosome"/>
</dbReference>
<dbReference type="KEGG" id="xba:C7S18_17750"/>
<reference evidence="3 4" key="2">
    <citation type="submission" date="2018-03" db="EMBL/GenBank/DDBJ databases">
        <authorList>
            <person name="Keele B.F."/>
        </authorList>
    </citation>
    <scope>NUCLEOTIDE SEQUENCE [LARGE SCALE GENOMIC DNA]</scope>
    <source>
        <strain evidence="3 4">D13</strain>
    </source>
</reference>
<sequence>MGLRFRKSFKLAPGIRMTMGTGGASFNFGPRGASVSIGKRGAFANSSAFGLSSRTRLSSPAGRQGRPSAGTQRTAQSVTVNVSVGVTDQGDLYFCDASGNALPEAWAQAAKKQHPEALKQLIQGKCEEVNAQIEAIGELHRYTPSPLFKPSFSPLEFPVPKPDPPKLRKLDFLARIFAARRRRIEAENEETSRQYSLAILSWENDFTAHRQRETLRKRLIEELIYHDVEAMEQHFQEVLQEIAWPRETTVALELQDSGQVALLDVDLPEVEDMPKAVASVPVRGLKLSIKDMTATQIQRLYMRHVHAIGFRIIGETFAALPTVQQIVLSGYSQRRDRSTGQLQDEYLLSVRVARKAWQEVDFSEQGLAALDVVNALERFDLRRSMSKNGVFKPIIPFG</sequence>
<organism evidence="3 4">
    <name type="scientific">Ahniella affigens</name>
    <dbReference type="NCBI Taxonomy" id="2021234"/>
    <lineage>
        <taxon>Bacteria</taxon>
        <taxon>Pseudomonadati</taxon>
        <taxon>Pseudomonadota</taxon>
        <taxon>Gammaproteobacteria</taxon>
        <taxon>Lysobacterales</taxon>
        <taxon>Rhodanobacteraceae</taxon>
        <taxon>Ahniella</taxon>
    </lineage>
</organism>
<evidence type="ECO:0000256" key="1">
    <source>
        <dbReference type="SAM" id="MobiDB-lite"/>
    </source>
</evidence>
<feature type="region of interest" description="Disordered" evidence="1">
    <location>
        <begin position="53"/>
        <end position="76"/>
    </location>
</feature>
<name>A0A2P1PVN7_9GAMM</name>